<evidence type="ECO:0000256" key="6">
    <source>
        <dbReference type="ARBA" id="ARBA00022989"/>
    </source>
</evidence>
<dbReference type="PIRSF" id="PIRSF004925">
    <property type="entry name" value="HcaT"/>
    <property type="match status" value="1"/>
</dbReference>
<evidence type="ECO:0000256" key="7">
    <source>
        <dbReference type="ARBA" id="ARBA00023136"/>
    </source>
</evidence>
<dbReference type="InterPro" id="IPR026032">
    <property type="entry name" value="HcaT-like"/>
</dbReference>
<feature type="domain" description="Major facilitator superfamily (MFS) profile" evidence="9">
    <location>
        <begin position="144"/>
        <end position="389"/>
    </location>
</feature>
<dbReference type="Proteomes" id="UP000321514">
    <property type="component" value="Unassembled WGS sequence"/>
</dbReference>
<evidence type="ECO:0000313" key="12">
    <source>
        <dbReference type="Proteomes" id="UP000183760"/>
    </source>
</evidence>
<dbReference type="NCBIfam" id="NF037955">
    <property type="entry name" value="mfs"/>
    <property type="match status" value="1"/>
</dbReference>
<name>A0A511T5D5_MYXFU</name>
<feature type="transmembrane region" description="Helical" evidence="8">
    <location>
        <begin position="12"/>
        <end position="34"/>
    </location>
</feature>
<dbReference type="InterPro" id="IPR036259">
    <property type="entry name" value="MFS_trans_sf"/>
</dbReference>
<gene>
    <name evidence="10" type="ORF">MFU01_44020</name>
    <name evidence="11" type="ORF">SAMN05443572_10916</name>
</gene>
<dbReference type="InterPro" id="IPR020846">
    <property type="entry name" value="MFS_dom"/>
</dbReference>
<dbReference type="Gene3D" id="1.20.1250.20">
    <property type="entry name" value="MFS general substrate transporter like domains"/>
    <property type="match status" value="2"/>
</dbReference>
<organism evidence="10 13">
    <name type="scientific">Myxococcus fulvus</name>
    <dbReference type="NCBI Taxonomy" id="33"/>
    <lineage>
        <taxon>Bacteria</taxon>
        <taxon>Pseudomonadati</taxon>
        <taxon>Myxococcota</taxon>
        <taxon>Myxococcia</taxon>
        <taxon>Myxococcales</taxon>
        <taxon>Cystobacterineae</taxon>
        <taxon>Myxococcaceae</taxon>
        <taxon>Myxococcus</taxon>
    </lineage>
</organism>
<dbReference type="EMBL" id="FOIB01000009">
    <property type="protein sequence ID" value="SEU31760.1"/>
    <property type="molecule type" value="Genomic_DNA"/>
</dbReference>
<dbReference type="AlphaFoldDB" id="A0A511T5D5"/>
<evidence type="ECO:0000256" key="4">
    <source>
        <dbReference type="ARBA" id="ARBA00022519"/>
    </source>
</evidence>
<reference evidence="10 13" key="2">
    <citation type="submission" date="2019-07" db="EMBL/GenBank/DDBJ databases">
        <title>Whole genome shotgun sequence of Myxococcus fulvus NBRC 100333.</title>
        <authorList>
            <person name="Hosoyama A."/>
            <person name="Uohara A."/>
            <person name="Ohji S."/>
            <person name="Ichikawa N."/>
        </authorList>
    </citation>
    <scope>NUCLEOTIDE SEQUENCE [LARGE SCALE GENOMIC DNA]</scope>
    <source>
        <strain evidence="10 13">NBRC 100333</strain>
    </source>
</reference>
<keyword evidence="4" id="KW-0997">Cell inner membrane</keyword>
<keyword evidence="5 8" id="KW-0812">Transmembrane</keyword>
<feature type="transmembrane region" description="Helical" evidence="8">
    <location>
        <begin position="292"/>
        <end position="314"/>
    </location>
</feature>
<evidence type="ECO:0000313" key="13">
    <source>
        <dbReference type="Proteomes" id="UP000321514"/>
    </source>
</evidence>
<keyword evidence="7 8" id="KW-0472">Membrane</keyword>
<dbReference type="Pfam" id="PF12832">
    <property type="entry name" value="MFS_1_like"/>
    <property type="match status" value="1"/>
</dbReference>
<dbReference type="GO" id="GO:0030395">
    <property type="term" value="F:lactose binding"/>
    <property type="evidence" value="ECO:0007669"/>
    <property type="project" value="TreeGrafter"/>
</dbReference>
<feature type="transmembrane region" description="Helical" evidence="8">
    <location>
        <begin position="267"/>
        <end position="286"/>
    </location>
</feature>
<feature type="transmembrane region" description="Helical" evidence="8">
    <location>
        <begin position="326"/>
        <end position="344"/>
    </location>
</feature>
<feature type="transmembrane region" description="Helical" evidence="8">
    <location>
        <begin position="40"/>
        <end position="63"/>
    </location>
</feature>
<keyword evidence="12" id="KW-1185">Reference proteome</keyword>
<dbReference type="GO" id="GO:0005886">
    <property type="term" value="C:plasma membrane"/>
    <property type="evidence" value="ECO:0007669"/>
    <property type="project" value="UniProtKB-SubCell"/>
</dbReference>
<evidence type="ECO:0000313" key="10">
    <source>
        <dbReference type="EMBL" id="GEN09365.1"/>
    </source>
</evidence>
<dbReference type="PANTHER" id="PTHR23522:SF10">
    <property type="entry name" value="3-PHENYLPROPIONIC ACID TRANSPORTER-RELATED"/>
    <property type="match status" value="1"/>
</dbReference>
<evidence type="ECO:0000256" key="8">
    <source>
        <dbReference type="SAM" id="Phobius"/>
    </source>
</evidence>
<feature type="transmembrane region" description="Helical" evidence="8">
    <location>
        <begin position="137"/>
        <end position="154"/>
    </location>
</feature>
<dbReference type="Proteomes" id="UP000183760">
    <property type="component" value="Unassembled WGS sequence"/>
</dbReference>
<reference evidence="11 12" key="1">
    <citation type="submission" date="2016-10" db="EMBL/GenBank/DDBJ databases">
        <authorList>
            <person name="Varghese N."/>
            <person name="Submissions S."/>
        </authorList>
    </citation>
    <scope>NUCLEOTIDE SEQUENCE [LARGE SCALE GENOMIC DNA]</scope>
    <source>
        <strain evidence="11 12">DSM 16525</strain>
    </source>
</reference>
<feature type="transmembrane region" description="Helical" evidence="8">
    <location>
        <begin position="236"/>
        <end position="255"/>
    </location>
</feature>
<evidence type="ECO:0000256" key="1">
    <source>
        <dbReference type="ARBA" id="ARBA00004429"/>
    </source>
</evidence>
<dbReference type="EMBL" id="BJXR01000034">
    <property type="protein sequence ID" value="GEN09365.1"/>
    <property type="molecule type" value="Genomic_DNA"/>
</dbReference>
<feature type="transmembrane region" description="Helical" evidence="8">
    <location>
        <begin position="75"/>
        <end position="93"/>
    </location>
</feature>
<keyword evidence="3" id="KW-1003">Cell membrane</keyword>
<keyword evidence="2" id="KW-0813">Transport</keyword>
<comment type="subcellular location">
    <subcellularLocation>
        <location evidence="1">Cell inner membrane</location>
        <topology evidence="1">Multi-pass membrane protein</topology>
    </subcellularLocation>
</comment>
<dbReference type="PANTHER" id="PTHR23522">
    <property type="entry name" value="BLL5896 PROTEIN"/>
    <property type="match status" value="1"/>
</dbReference>
<evidence type="ECO:0000256" key="3">
    <source>
        <dbReference type="ARBA" id="ARBA00022475"/>
    </source>
</evidence>
<evidence type="ECO:0000256" key="2">
    <source>
        <dbReference type="ARBA" id="ARBA00022448"/>
    </source>
</evidence>
<evidence type="ECO:0000259" key="9">
    <source>
        <dbReference type="PROSITE" id="PS50850"/>
    </source>
</evidence>
<comment type="caution">
    <text evidence="10">The sequence shown here is derived from an EMBL/GenBank/DDBJ whole genome shotgun (WGS) entry which is preliminary data.</text>
</comment>
<dbReference type="RefSeq" id="WP_074957417.1">
    <property type="nucleotide sequence ID" value="NZ_BJXR01000034.1"/>
</dbReference>
<sequence length="389" mass="40673">MSPRPVASRLPLAGFYFLYFAAVGIVLPFLPAWFKSLSLSATQVGLLLCLSPLASLLVPPMWGHLADRTGRASRVLTVLALGAALAFALVGRARTFDTLVPAMALYACFVCAFTPLMDSLTLHHVARTGDSFAHVRLFGSVGFIASTVLFGWLVTGVNEWVVLVPLALLSALVPWSFTLRDTAAPSRGLSPLAGLALLRHPDLRWLLAATSLHWMACAPFHGTFSIHVMSLGLTPAVVGTVAGIGVIAEVAVMAFYSRVAGDTAPRVVLAVAFVASAVRWGGMALVSSAEGMVLIAPLHGMTFGAFYVASVAFLSRRVPPELRASGQALFAAFTFGLGGLVGYLSSGVGYDWLGGHRLFAVACVVELVAAGLVLRASAVPAPLSTTSPG</sequence>
<dbReference type="STRING" id="1334629.MFUL124B02_19030"/>
<evidence type="ECO:0000313" key="11">
    <source>
        <dbReference type="EMBL" id="SEU31760.1"/>
    </source>
</evidence>
<dbReference type="InterPro" id="IPR024989">
    <property type="entry name" value="MFS_assoc_dom"/>
</dbReference>
<feature type="transmembrane region" description="Helical" evidence="8">
    <location>
        <begin position="160"/>
        <end position="179"/>
    </location>
</feature>
<feature type="transmembrane region" description="Helical" evidence="8">
    <location>
        <begin position="99"/>
        <end position="117"/>
    </location>
</feature>
<dbReference type="GO" id="GO:0015528">
    <property type="term" value="F:lactose:proton symporter activity"/>
    <property type="evidence" value="ECO:0007669"/>
    <property type="project" value="TreeGrafter"/>
</dbReference>
<dbReference type="OrthoDB" id="9150135at2"/>
<proteinExistence type="predicted"/>
<dbReference type="SUPFAM" id="SSF103473">
    <property type="entry name" value="MFS general substrate transporter"/>
    <property type="match status" value="1"/>
</dbReference>
<protein>
    <submittedName>
        <fullName evidence="10 11">MFS transporter</fullName>
    </submittedName>
</protein>
<keyword evidence="6 8" id="KW-1133">Transmembrane helix</keyword>
<accession>A0A511T5D5</accession>
<evidence type="ECO:0000256" key="5">
    <source>
        <dbReference type="ARBA" id="ARBA00022692"/>
    </source>
</evidence>
<dbReference type="PROSITE" id="PS50850">
    <property type="entry name" value="MFS"/>
    <property type="match status" value="1"/>
</dbReference>